<comment type="caution">
    <text evidence="2">The sequence shown here is derived from an EMBL/GenBank/DDBJ whole genome shotgun (WGS) entry which is preliminary data.</text>
</comment>
<evidence type="ECO:0000313" key="2">
    <source>
        <dbReference type="EMBL" id="TGY63913.1"/>
    </source>
</evidence>
<proteinExistence type="predicted"/>
<organism evidence="2 3">
    <name type="scientific">Parabacteroides distasonis</name>
    <dbReference type="NCBI Taxonomy" id="823"/>
    <lineage>
        <taxon>Bacteria</taxon>
        <taxon>Pseudomonadati</taxon>
        <taxon>Bacteroidota</taxon>
        <taxon>Bacteroidia</taxon>
        <taxon>Bacteroidales</taxon>
        <taxon>Tannerellaceae</taxon>
        <taxon>Parabacteroides</taxon>
    </lineage>
</organism>
<dbReference type="AlphaFoldDB" id="A0A4S2F815"/>
<sequence>MNGIYNILNIDFNSLCDYPKLANLSVNYQLEKKIEANIRKLGEIENSIQIADNVPSPLDIDKILNKVRWYARQEEKVGFSMRELRIVSFYMVKLQGDTISYDYAIDLLRNNWKSLYFRGLVYYALNSWNTLYKEYRIKVCELIRKKLSEYQDHNKRYLLLKDHANYFEEEGPLRMSKLVTIKEMNLFDAPQIIGYKSSSFTLSFYSDVILYYLKEKEYDLTLIEKILEKHELDRTKKLIFSNLVRIADELGDEFYQTRICKLANRFLGDITVSQTWMPFIGATEKEVEELREAKELVNLWFTKKIIETFFEVCVQDKTRKNFWLKYVNWVNDFKVFGSALIESKLKADNRIGNMLGRFFMKTKSRNSQNAALALCIRGKVLIEFSDVGRLYVYDAHHPIVRKIKSSRSIDSLEDLKRPEMNKLINLINFQRNNWGQFNNYEFEDEGHLNHRGEWEIRLEGWMNDKLRNDNFVFVEFTSQKDNEVFVEKPIPIEEVEIRNPEEETTDLIIEKSIKTRFQSQWIFGEEKCRVVTSKKGFYIFVKERDEYIFIKSFESSEHPIGYITLTKSSSTDFQGIIHIDSKKTYKVGYIKKDDNQLIFKEEIEDKKEIKIKIY</sequence>
<dbReference type="EMBL" id="SRYM01000001">
    <property type="protein sequence ID" value="TGY63913.1"/>
    <property type="molecule type" value="Genomic_DNA"/>
</dbReference>
<evidence type="ECO:0000259" key="1">
    <source>
        <dbReference type="Pfam" id="PF15611"/>
    </source>
</evidence>
<reference evidence="2 3" key="1">
    <citation type="submission" date="2019-04" db="EMBL/GenBank/DDBJ databases">
        <title>Microbes associate with the intestines of laboratory mice.</title>
        <authorList>
            <person name="Navarre W."/>
            <person name="Wong E."/>
            <person name="Huang K."/>
            <person name="Tropini C."/>
            <person name="Ng K."/>
            <person name="Yu B."/>
        </authorList>
    </citation>
    <scope>NUCLEOTIDE SEQUENCE [LARGE SCALE GENOMIC DNA]</scope>
    <source>
        <strain evidence="2 3">NM39_I3</strain>
    </source>
</reference>
<evidence type="ECO:0000313" key="3">
    <source>
        <dbReference type="Proteomes" id="UP000310032"/>
    </source>
</evidence>
<protein>
    <recommendedName>
        <fullName evidence="1">Zorya protein ZorC EH domain-containing protein</fullName>
    </recommendedName>
</protein>
<dbReference type="InterPro" id="IPR028943">
    <property type="entry name" value="ZorC_EH_Signature_dom"/>
</dbReference>
<name>A0A4S2F815_PARDI</name>
<accession>A0A4S2F815</accession>
<dbReference type="RefSeq" id="WP_135958602.1">
    <property type="nucleotide sequence ID" value="NZ_SRYM01000001.1"/>
</dbReference>
<dbReference type="Proteomes" id="UP000310032">
    <property type="component" value="Unassembled WGS sequence"/>
</dbReference>
<dbReference type="Pfam" id="PF15611">
    <property type="entry name" value="EH_Signature"/>
    <property type="match status" value="1"/>
</dbReference>
<feature type="domain" description="Zorya protein ZorC EH" evidence="1">
    <location>
        <begin position="63"/>
        <end position="457"/>
    </location>
</feature>
<gene>
    <name evidence="2" type="ORF">E5342_00755</name>
</gene>